<evidence type="ECO:0000256" key="1">
    <source>
        <dbReference type="SAM" id="MobiDB-lite"/>
    </source>
</evidence>
<gene>
    <name evidence="3" type="ORF">GCM10023185_09500</name>
</gene>
<feature type="compositionally biased region" description="Basic and acidic residues" evidence="1">
    <location>
        <begin position="112"/>
        <end position="126"/>
    </location>
</feature>
<accession>A0ABP8I4F4</accession>
<protein>
    <recommendedName>
        <fullName evidence="5">Outer membrane protein beta-barrel domain-containing protein</fullName>
    </recommendedName>
</protein>
<keyword evidence="2" id="KW-0812">Transmembrane</keyword>
<proteinExistence type="predicted"/>
<evidence type="ECO:0000256" key="2">
    <source>
        <dbReference type="SAM" id="Phobius"/>
    </source>
</evidence>
<sequence length="588" mass="62753">MLEEPEDNRLDQSLRDIFSDYDLPPARHVWTGIEQRLADLPPPVLPVRRRRPVPLPFLFALVALLAGLAGWLLPHAANPVAGPSSAARTESVTGAVAPATVAVAKQQTAAMRDSRRASGAARRREAQQGSVARTQAAPTRRAKSQQNNQPAPALLPAAPSAAAAAVVAAEPATAAVPSAAVAAGQSPEQAALTLALATPAADAAAAGQSAEQVPASLRQLVALERRVQAGPSVVASSEAARAQQIANLRAQRAELLRLQIHTDSLLVVLGDVPVALPSAIAAAPATAEADTARPRPLTRRWSLQLAGAAEQNALTLEAADEDKLNSLRRGHETGRPGVNAHLLAEYHLNPRWSLGAGLGYSAFGAELRINNRRTEVDVNYQTTTTSTTTAATSTYQTYSIRVTQVPMLNPIFNSSGQVLGYDTVYTTRQDTLFTTTVLHDSLRNTVTTTTPILTRREVSTNTTLRPNYRFATLPVLLRYRISMPGNSRFWTDVALGAQLQFFLGGTQAVTDDGLNFRTETISAASGPFRTFNLALSGSLALNYALSDRLSVSAAPSMRWQALSLYKAETGLKQQPTSTGIMLGMRWRL</sequence>
<evidence type="ECO:0000313" key="4">
    <source>
        <dbReference type="Proteomes" id="UP001501153"/>
    </source>
</evidence>
<keyword evidence="2" id="KW-1133">Transmembrane helix</keyword>
<feature type="transmembrane region" description="Helical" evidence="2">
    <location>
        <begin position="55"/>
        <end position="73"/>
    </location>
</feature>
<feature type="compositionally biased region" description="Polar residues" evidence="1">
    <location>
        <begin position="127"/>
        <end position="137"/>
    </location>
</feature>
<name>A0ABP8I4F4_9BACT</name>
<comment type="caution">
    <text evidence="3">The sequence shown here is derived from an EMBL/GenBank/DDBJ whole genome shotgun (WGS) entry which is preliminary data.</text>
</comment>
<keyword evidence="4" id="KW-1185">Reference proteome</keyword>
<organism evidence="3 4">
    <name type="scientific">Hymenobacter saemangeumensis</name>
    <dbReference type="NCBI Taxonomy" id="1084522"/>
    <lineage>
        <taxon>Bacteria</taxon>
        <taxon>Pseudomonadati</taxon>
        <taxon>Bacteroidota</taxon>
        <taxon>Cytophagia</taxon>
        <taxon>Cytophagales</taxon>
        <taxon>Hymenobacteraceae</taxon>
        <taxon>Hymenobacter</taxon>
    </lineage>
</organism>
<reference evidence="4" key="1">
    <citation type="journal article" date="2019" name="Int. J. Syst. Evol. Microbiol.">
        <title>The Global Catalogue of Microorganisms (GCM) 10K type strain sequencing project: providing services to taxonomists for standard genome sequencing and annotation.</title>
        <authorList>
            <consortium name="The Broad Institute Genomics Platform"/>
            <consortium name="The Broad Institute Genome Sequencing Center for Infectious Disease"/>
            <person name="Wu L."/>
            <person name="Ma J."/>
        </authorList>
    </citation>
    <scope>NUCLEOTIDE SEQUENCE [LARGE SCALE GENOMIC DNA]</scope>
    <source>
        <strain evidence="4">JCM 17923</strain>
    </source>
</reference>
<evidence type="ECO:0008006" key="5">
    <source>
        <dbReference type="Google" id="ProtNLM"/>
    </source>
</evidence>
<dbReference type="RefSeq" id="WP_345234334.1">
    <property type="nucleotide sequence ID" value="NZ_BAABGZ010000013.1"/>
</dbReference>
<dbReference type="EMBL" id="BAABGZ010000013">
    <property type="protein sequence ID" value="GAA4351095.1"/>
    <property type="molecule type" value="Genomic_DNA"/>
</dbReference>
<keyword evidence="2" id="KW-0472">Membrane</keyword>
<feature type="region of interest" description="Disordered" evidence="1">
    <location>
        <begin position="104"/>
        <end position="153"/>
    </location>
</feature>
<evidence type="ECO:0000313" key="3">
    <source>
        <dbReference type="EMBL" id="GAA4351095.1"/>
    </source>
</evidence>
<dbReference type="Proteomes" id="UP001501153">
    <property type="component" value="Unassembled WGS sequence"/>
</dbReference>